<feature type="chain" id="PRO_5009532269" evidence="1">
    <location>
        <begin position="26"/>
        <end position="118"/>
    </location>
</feature>
<proteinExistence type="predicted"/>
<evidence type="ECO:0000313" key="3">
    <source>
        <dbReference type="Proteomes" id="UP000178797"/>
    </source>
</evidence>
<dbReference type="Proteomes" id="UP000178797">
    <property type="component" value="Unassembled WGS sequence"/>
</dbReference>
<evidence type="ECO:0000313" key="2">
    <source>
        <dbReference type="EMBL" id="OGL45232.1"/>
    </source>
</evidence>
<reference evidence="2 3" key="1">
    <citation type="journal article" date="2016" name="Nat. Commun.">
        <title>Thousands of microbial genomes shed light on interconnected biogeochemical processes in an aquifer system.</title>
        <authorList>
            <person name="Anantharaman K."/>
            <person name="Brown C.T."/>
            <person name="Hug L.A."/>
            <person name="Sharon I."/>
            <person name="Castelle C.J."/>
            <person name="Probst A.J."/>
            <person name="Thomas B.C."/>
            <person name="Singh A."/>
            <person name="Wilkins M.J."/>
            <person name="Karaoz U."/>
            <person name="Brodie E.L."/>
            <person name="Williams K.H."/>
            <person name="Hubbard S.S."/>
            <person name="Banfield J.F."/>
        </authorList>
    </citation>
    <scope>NUCLEOTIDE SEQUENCE [LARGE SCALE GENOMIC DNA]</scope>
</reference>
<gene>
    <name evidence="2" type="ORF">A2W05_01645</name>
</gene>
<dbReference type="AlphaFoldDB" id="A0A1F7RUL6"/>
<evidence type="ECO:0000256" key="1">
    <source>
        <dbReference type="SAM" id="SignalP"/>
    </source>
</evidence>
<name>A0A1F7RUL6_9BACT</name>
<keyword evidence="1" id="KW-0732">Signal</keyword>
<comment type="caution">
    <text evidence="2">The sequence shown here is derived from an EMBL/GenBank/DDBJ whole genome shotgun (WGS) entry which is preliminary data.</text>
</comment>
<protein>
    <submittedName>
        <fullName evidence="2">Uncharacterized protein</fullName>
    </submittedName>
</protein>
<feature type="signal peptide" evidence="1">
    <location>
        <begin position="1"/>
        <end position="25"/>
    </location>
</feature>
<sequence>MKKIKIIFAFILLSLFFLQNTQLFAADEPVKLENIGKAGVFTEAGLGIGSVLLSAVYSPLKVSYSLLGMVGAGLAYGLTLGNNQIAKGILDPACRGTYVITPKILTAEEPLHFVGNAD</sequence>
<accession>A0A1F7RUL6</accession>
<organism evidence="2 3">
    <name type="scientific">Candidatus Schekmanbacteria bacterium RBG_16_38_10</name>
    <dbReference type="NCBI Taxonomy" id="1817879"/>
    <lineage>
        <taxon>Bacteria</taxon>
        <taxon>Candidatus Schekmaniibacteriota</taxon>
    </lineage>
</organism>
<dbReference type="EMBL" id="MGDE01000145">
    <property type="protein sequence ID" value="OGL45232.1"/>
    <property type="molecule type" value="Genomic_DNA"/>
</dbReference>